<proteinExistence type="predicted"/>
<comment type="caution">
    <text evidence="1">The sequence shown here is derived from an EMBL/GenBank/DDBJ whole genome shotgun (WGS) entry which is preliminary data.</text>
</comment>
<dbReference type="OrthoDB" id="5329035at2"/>
<gene>
    <name evidence="1" type="ORF">LS71_002710</name>
</gene>
<dbReference type="Proteomes" id="UP000029733">
    <property type="component" value="Unassembled WGS sequence"/>
</dbReference>
<dbReference type="InterPro" id="IPR006521">
    <property type="entry name" value="Tail_protein_I"/>
</dbReference>
<reference evidence="1 2" key="1">
    <citation type="journal article" date="2014" name="Genome Announc.">
        <title>Draft genome sequences of eight enterohepatic helicobacter species isolated from both laboratory and wild rodents.</title>
        <authorList>
            <person name="Sheh A."/>
            <person name="Shen Z."/>
            <person name="Fox J.G."/>
        </authorList>
    </citation>
    <scope>NUCLEOTIDE SEQUENCE [LARGE SCALE GENOMIC DNA]</scope>
    <source>
        <strain evidence="1 2">MIT 09-6949</strain>
    </source>
</reference>
<dbReference type="AlphaFoldDB" id="A0A4U8TCJ2"/>
<name>A0A4U8TCJ2_9HELI</name>
<protein>
    <submittedName>
        <fullName evidence="1">Uncharacterized protein</fullName>
    </submittedName>
</protein>
<sequence length="195" mass="22143">MKSCLNNQISPLLNALDVAFAHVIEPHFKLENHYFYNPKNASDTQMQLIANTFDINIKDEPAYMALKLLQKPILKKSKLGTYQGISEVIEPIFGKVEIQTHATQENIEPYSFEIRVKPNSTSIVNLKKAQKLINQYKPLRDSNNGIVVEMPTGYIDIYTSAHSHLRTTLSATKRLKATRAATIHCNPIAKWDLHI</sequence>
<dbReference type="Pfam" id="PF09684">
    <property type="entry name" value="Tail_P2_I"/>
    <property type="match status" value="1"/>
</dbReference>
<dbReference type="STRING" id="1677920.LS71_05500"/>
<evidence type="ECO:0000313" key="1">
    <source>
        <dbReference type="EMBL" id="TLD97669.1"/>
    </source>
</evidence>
<dbReference type="RefSeq" id="WP_034354791.1">
    <property type="nucleotide sequence ID" value="NZ_JRPR02000001.1"/>
</dbReference>
<organism evidence="1 2">
    <name type="scientific">Helicobacter jaachi</name>
    <dbReference type="NCBI Taxonomy" id="1677920"/>
    <lineage>
        <taxon>Bacteria</taxon>
        <taxon>Pseudomonadati</taxon>
        <taxon>Campylobacterota</taxon>
        <taxon>Epsilonproteobacteria</taxon>
        <taxon>Campylobacterales</taxon>
        <taxon>Helicobacteraceae</taxon>
        <taxon>Helicobacter</taxon>
    </lineage>
</organism>
<dbReference type="EMBL" id="JRPR02000001">
    <property type="protein sequence ID" value="TLD97669.1"/>
    <property type="molecule type" value="Genomic_DNA"/>
</dbReference>
<keyword evidence="2" id="KW-1185">Reference proteome</keyword>
<evidence type="ECO:0000313" key="2">
    <source>
        <dbReference type="Proteomes" id="UP000029733"/>
    </source>
</evidence>
<accession>A0A4U8TCJ2</accession>